<dbReference type="GO" id="GO:0005975">
    <property type="term" value="P:carbohydrate metabolic process"/>
    <property type="evidence" value="ECO:0007669"/>
    <property type="project" value="InterPro"/>
</dbReference>
<evidence type="ECO:0000256" key="1">
    <source>
        <dbReference type="SAM" id="MobiDB-lite"/>
    </source>
</evidence>
<proteinExistence type="predicted"/>
<dbReference type="SUPFAM" id="SSF88713">
    <property type="entry name" value="Glycoside hydrolase/deacetylase"/>
    <property type="match status" value="1"/>
</dbReference>
<evidence type="ECO:0000313" key="2">
    <source>
        <dbReference type="EMBL" id="KAF1959597.1"/>
    </source>
</evidence>
<sequence>MLTEFTGKPPRGSVAPWWETSKEGADMSHHDCQPYYLRTGDSWTKIDYSKKAEEWMKPLVAGQETGLVEIPANWYIDDLPPMMFIKASPNSHGFVNARDVEDLWRDHFDYFYRELIEHFKKHEGVEFVTMGQMADDFKSRKAPAKGALMPAEPGLKLKEK</sequence>
<organism evidence="2 3">
    <name type="scientific">Byssothecium circinans</name>
    <dbReference type="NCBI Taxonomy" id="147558"/>
    <lineage>
        <taxon>Eukaryota</taxon>
        <taxon>Fungi</taxon>
        <taxon>Dikarya</taxon>
        <taxon>Ascomycota</taxon>
        <taxon>Pezizomycotina</taxon>
        <taxon>Dothideomycetes</taxon>
        <taxon>Pleosporomycetidae</taxon>
        <taxon>Pleosporales</taxon>
        <taxon>Massarineae</taxon>
        <taxon>Massarinaceae</taxon>
        <taxon>Byssothecium</taxon>
    </lineage>
</organism>
<dbReference type="PANTHER" id="PTHR47561:SF1">
    <property type="entry name" value="POLYSACCHARIDE DEACETYLASE FAMILY PROTEIN (AFU_ORTHOLOGUE AFUA_6G05030)"/>
    <property type="match status" value="1"/>
</dbReference>
<dbReference type="Gene3D" id="3.20.20.370">
    <property type="entry name" value="Glycoside hydrolase/deacetylase"/>
    <property type="match status" value="1"/>
</dbReference>
<dbReference type="EMBL" id="ML976984">
    <property type="protein sequence ID" value="KAF1959597.1"/>
    <property type="molecule type" value="Genomic_DNA"/>
</dbReference>
<name>A0A6A5UER5_9PLEO</name>
<evidence type="ECO:0000313" key="3">
    <source>
        <dbReference type="Proteomes" id="UP000800035"/>
    </source>
</evidence>
<dbReference type="AlphaFoldDB" id="A0A6A5UER5"/>
<accession>A0A6A5UER5</accession>
<feature type="region of interest" description="Disordered" evidence="1">
    <location>
        <begin position="141"/>
        <end position="160"/>
    </location>
</feature>
<dbReference type="Proteomes" id="UP000800035">
    <property type="component" value="Unassembled WGS sequence"/>
</dbReference>
<reference evidence="2" key="1">
    <citation type="journal article" date="2020" name="Stud. Mycol.">
        <title>101 Dothideomycetes genomes: a test case for predicting lifestyles and emergence of pathogens.</title>
        <authorList>
            <person name="Haridas S."/>
            <person name="Albert R."/>
            <person name="Binder M."/>
            <person name="Bloem J."/>
            <person name="Labutti K."/>
            <person name="Salamov A."/>
            <person name="Andreopoulos B."/>
            <person name="Baker S."/>
            <person name="Barry K."/>
            <person name="Bills G."/>
            <person name="Bluhm B."/>
            <person name="Cannon C."/>
            <person name="Castanera R."/>
            <person name="Culley D."/>
            <person name="Daum C."/>
            <person name="Ezra D."/>
            <person name="Gonzalez J."/>
            <person name="Henrissat B."/>
            <person name="Kuo A."/>
            <person name="Liang C."/>
            <person name="Lipzen A."/>
            <person name="Lutzoni F."/>
            <person name="Magnuson J."/>
            <person name="Mondo S."/>
            <person name="Nolan M."/>
            <person name="Ohm R."/>
            <person name="Pangilinan J."/>
            <person name="Park H.-J."/>
            <person name="Ramirez L."/>
            <person name="Alfaro M."/>
            <person name="Sun H."/>
            <person name="Tritt A."/>
            <person name="Yoshinaga Y."/>
            <person name="Zwiers L.-H."/>
            <person name="Turgeon B."/>
            <person name="Goodwin S."/>
            <person name="Spatafora J."/>
            <person name="Crous P."/>
            <person name="Grigoriev I."/>
        </authorList>
    </citation>
    <scope>NUCLEOTIDE SEQUENCE</scope>
    <source>
        <strain evidence="2">CBS 675.92</strain>
    </source>
</reference>
<keyword evidence="3" id="KW-1185">Reference proteome</keyword>
<dbReference type="OrthoDB" id="3932334at2759"/>
<protein>
    <submittedName>
        <fullName evidence="2">Uncharacterized protein</fullName>
    </submittedName>
</protein>
<dbReference type="PANTHER" id="PTHR47561">
    <property type="entry name" value="POLYSACCHARIDE DEACETYLASE FAMILY PROTEIN (AFU_ORTHOLOGUE AFUA_6G05030)"/>
    <property type="match status" value="1"/>
</dbReference>
<gene>
    <name evidence="2" type="ORF">CC80DRAFT_514100</name>
</gene>
<dbReference type="InterPro" id="IPR011330">
    <property type="entry name" value="Glyco_hydro/deAcase_b/a-brl"/>
</dbReference>